<evidence type="ECO:0000313" key="5">
    <source>
        <dbReference type="Proteomes" id="UP000275256"/>
    </source>
</evidence>
<gene>
    <name evidence="4" type="ORF">EAX62_09940</name>
</gene>
<dbReference type="InterPro" id="IPR010598">
    <property type="entry name" value="C5-epim_C"/>
</dbReference>
<dbReference type="Pfam" id="PF06662">
    <property type="entry name" value="C5-epim_C"/>
    <property type="match status" value="1"/>
</dbReference>
<sequence>MRQGVMRCVSRAMALVMGVVLVCTWLSPTPPAAALDVYITPGTHHVNGRTWRTACSAYSSTVTRCRTEIIATTVAARGNSFVSTTGWTFNNLTYRASPRGPWAGNPLATPGEHTLDGRAWRTECDTAVTGRNGCRSWIRASVVDVASTNPTRYGWKTMWVFNNMVRFTPASGSPAPVIPVAPTKACVGAPIPSGFDVLDNGMPSSPQTGQQPAGAFNPQYIGNFIRQVLKDTRSTASQKKCLAATAAGHLVAHSTTRVVDGVTSRWFPFDFDYSANPSVPTLRAPWHSGLAQANILTLTVLLEDVTGDPVWARYGRETFESFMVPTSAGGFMSREKGFLWFEEYPTTPGTTVLNGNFEALIALSYWGKTMNEPRATAMVTETVPELRPLLEASEVQVEAGLLSSYDLVRGYPAAPLRLLATSGDFWWGTSRLNTTFQSIPTVAAAAPPPPNVLRNSDMSQVTNGVPANWSPLNARSAISASGGALRLVTDGAAWQGAVQSVQAGTFTPEEPLTLAVRSRLTLPTGAPGTSGKIMAYERCSGKYRVLHTTSKLRSTSWASYNVGFPAPRAGCSLEIRLTSGNKGPANTVVEFDDVRLSRAEVIGESVTPAYDMLVDRTPVNTLSLTGAGSATLQAHADGRWQDVAEVRLTPGSSSGAVIPERFTGRNLHYGYHESHVVELLQLYRLTQEVVFLDFARRWAPLASENNGVLPPQQAIKPATALETTGQPDPAKDGQEPK</sequence>
<keyword evidence="5" id="KW-1185">Reference proteome</keyword>
<feature type="signal peptide" evidence="2">
    <location>
        <begin position="1"/>
        <end position="34"/>
    </location>
</feature>
<dbReference type="EMBL" id="REFW01000002">
    <property type="protein sequence ID" value="RMB60025.1"/>
    <property type="molecule type" value="Genomic_DNA"/>
</dbReference>
<dbReference type="AlphaFoldDB" id="A0A3M0G577"/>
<feature type="domain" description="D-glucuronyl C5-epimerase C-terminal" evidence="3">
    <location>
        <begin position="267"/>
        <end position="407"/>
    </location>
</feature>
<dbReference type="PANTHER" id="PTHR13174">
    <property type="entry name" value="D-GLUCURONYL C5-EPIMERASE"/>
    <property type="match status" value="1"/>
</dbReference>
<accession>A0A3M0G577</accession>
<dbReference type="PANTHER" id="PTHR13174:SF3">
    <property type="entry name" value="D-GLUCURONYL C5-EPIMERASE"/>
    <property type="match status" value="1"/>
</dbReference>
<evidence type="ECO:0000256" key="2">
    <source>
        <dbReference type="SAM" id="SignalP"/>
    </source>
</evidence>
<dbReference type="Proteomes" id="UP000275256">
    <property type="component" value="Unassembled WGS sequence"/>
</dbReference>
<reference evidence="4 5" key="1">
    <citation type="submission" date="2018-10" db="EMBL/GenBank/DDBJ databases">
        <title>Tessaracoccus antarcticuss sp. nov., isolated from sediment.</title>
        <authorList>
            <person name="Zhou L.Y."/>
            <person name="Du Z.J."/>
        </authorList>
    </citation>
    <scope>NUCLEOTIDE SEQUENCE [LARGE SCALE GENOMIC DNA]</scope>
    <source>
        <strain evidence="4 5">JDX10</strain>
    </source>
</reference>
<dbReference type="RefSeq" id="WP_121901505.1">
    <property type="nucleotide sequence ID" value="NZ_REFW01000002.1"/>
</dbReference>
<name>A0A3M0G577_9ACTN</name>
<dbReference type="OrthoDB" id="5241829at2"/>
<dbReference type="GO" id="GO:0047464">
    <property type="term" value="F:heparosan-N-sulfate-glucuronate 5-epimerase activity"/>
    <property type="evidence" value="ECO:0007669"/>
    <property type="project" value="InterPro"/>
</dbReference>
<evidence type="ECO:0000313" key="4">
    <source>
        <dbReference type="EMBL" id="RMB60025.1"/>
    </source>
</evidence>
<evidence type="ECO:0000256" key="1">
    <source>
        <dbReference type="SAM" id="MobiDB-lite"/>
    </source>
</evidence>
<feature type="chain" id="PRO_5017964469" description="D-glucuronyl C5-epimerase C-terminal domain-containing protein" evidence="2">
    <location>
        <begin position="35"/>
        <end position="737"/>
    </location>
</feature>
<dbReference type="InterPro" id="IPR039721">
    <property type="entry name" value="C5-epimerase"/>
</dbReference>
<keyword evidence="2" id="KW-0732">Signal</keyword>
<organism evidence="4 5">
    <name type="scientific">Tessaracoccus antarcticus</name>
    <dbReference type="NCBI Taxonomy" id="2479848"/>
    <lineage>
        <taxon>Bacteria</taxon>
        <taxon>Bacillati</taxon>
        <taxon>Actinomycetota</taxon>
        <taxon>Actinomycetes</taxon>
        <taxon>Propionibacteriales</taxon>
        <taxon>Propionibacteriaceae</taxon>
        <taxon>Tessaracoccus</taxon>
    </lineage>
</organism>
<evidence type="ECO:0000259" key="3">
    <source>
        <dbReference type="Pfam" id="PF06662"/>
    </source>
</evidence>
<feature type="region of interest" description="Disordered" evidence="1">
    <location>
        <begin position="705"/>
        <end position="737"/>
    </location>
</feature>
<protein>
    <recommendedName>
        <fullName evidence="3">D-glucuronyl C5-epimerase C-terminal domain-containing protein</fullName>
    </recommendedName>
</protein>
<proteinExistence type="predicted"/>
<comment type="caution">
    <text evidence="4">The sequence shown here is derived from an EMBL/GenBank/DDBJ whole genome shotgun (WGS) entry which is preliminary data.</text>
</comment>
<dbReference type="GO" id="GO:0015012">
    <property type="term" value="P:heparan sulfate proteoglycan biosynthetic process"/>
    <property type="evidence" value="ECO:0007669"/>
    <property type="project" value="InterPro"/>
</dbReference>